<dbReference type="InterPro" id="IPR025404">
    <property type="entry name" value="DUF4130"/>
</dbReference>
<dbReference type="EMBL" id="JAAGNZ010000003">
    <property type="protein sequence ID" value="NEU70156.1"/>
    <property type="molecule type" value="Genomic_DNA"/>
</dbReference>
<name>A0A6M0IPE7_9BACT</name>
<evidence type="ECO:0000313" key="3">
    <source>
        <dbReference type="Proteomes" id="UP000477386"/>
    </source>
</evidence>
<protein>
    <submittedName>
        <fullName evidence="2">DNA metabolism protein</fullName>
    </submittedName>
</protein>
<evidence type="ECO:0000259" key="1">
    <source>
        <dbReference type="Pfam" id="PF13566"/>
    </source>
</evidence>
<gene>
    <name evidence="2" type="ORF">GK091_24985</name>
</gene>
<proteinExistence type="predicted"/>
<evidence type="ECO:0000313" key="2">
    <source>
        <dbReference type="EMBL" id="NEU70156.1"/>
    </source>
</evidence>
<dbReference type="InterPro" id="IPR023875">
    <property type="entry name" value="DNA_repair_put"/>
</dbReference>
<dbReference type="AlphaFoldDB" id="A0A6M0IPE7"/>
<comment type="caution">
    <text evidence="2">The sequence shown here is derived from an EMBL/GenBank/DDBJ whole genome shotgun (WGS) entry which is preliminary data.</text>
</comment>
<feature type="domain" description="DUF4130" evidence="1">
    <location>
        <begin position="84"/>
        <end position="251"/>
    </location>
</feature>
<reference evidence="2 3" key="1">
    <citation type="submission" date="2020-02" db="EMBL/GenBank/DDBJ databases">
        <title>Draft genome sequence of two Spirosoma agri KCTC 52727 and Spirosoma terrae KCTC 52035.</title>
        <authorList>
            <person name="Rojas J."/>
            <person name="Ambika Manirajan B."/>
            <person name="Ratering S."/>
            <person name="Suarez C."/>
            <person name="Schnell S."/>
        </authorList>
    </citation>
    <scope>NUCLEOTIDE SEQUENCE [LARGE SCALE GENOMIC DNA]</scope>
    <source>
        <strain evidence="2 3">KCTC 52727</strain>
    </source>
</reference>
<dbReference type="Pfam" id="PF13566">
    <property type="entry name" value="DUF4130"/>
    <property type="match status" value="1"/>
</dbReference>
<sequence length="254" mass="30126">MTSVVYDGTYEGWLTAIFDIYAYKLVDVVFTRDEACTGCLFGETHTVITDERKSERVLMGLRKRLSAEGLTRLHKTYLSEVDKSDEVMWHFVCHVFNSPHNVEEDYGHPAVWAVKQAAKRVKREAHRMEAFVRFKLTTDQLYYAIIEPDCDVLPLISSHFESRYADQRWLIYDAKRRYGIYYDLETVTTVAIEFQYGRATSQLIAEISDESEEFYQELWRRYFKSVTIDARKNKRLQLQHMPKRYWKHLTEKNG</sequence>
<keyword evidence="3" id="KW-1185">Reference proteome</keyword>
<dbReference type="NCBIfam" id="TIGR03915">
    <property type="entry name" value="SAM_7_link_chp"/>
    <property type="match status" value="1"/>
</dbReference>
<accession>A0A6M0IPE7</accession>
<organism evidence="2 3">
    <name type="scientific">Spirosoma agri</name>
    <dbReference type="NCBI Taxonomy" id="1987381"/>
    <lineage>
        <taxon>Bacteria</taxon>
        <taxon>Pseudomonadati</taxon>
        <taxon>Bacteroidota</taxon>
        <taxon>Cytophagia</taxon>
        <taxon>Cytophagales</taxon>
        <taxon>Cytophagaceae</taxon>
        <taxon>Spirosoma</taxon>
    </lineage>
</organism>
<dbReference type="RefSeq" id="WP_164043389.1">
    <property type="nucleotide sequence ID" value="NZ_JAAGNZ010000003.1"/>
</dbReference>
<dbReference type="Proteomes" id="UP000477386">
    <property type="component" value="Unassembled WGS sequence"/>
</dbReference>